<dbReference type="InterPro" id="IPR036890">
    <property type="entry name" value="HATPase_C_sf"/>
</dbReference>
<dbReference type="InterPro" id="IPR036097">
    <property type="entry name" value="HisK_dim/P_sf"/>
</dbReference>
<feature type="modified residue" description="Phosphohistidine" evidence="6">
    <location>
        <position position="52"/>
    </location>
</feature>
<sequence>MKINIPPDMQEIFEEFLVEASEILDNLDQDLIDLENSPEDSDLINRIFRGMHTLKGGAGFLNLTTIVELAHRMEDIFNKVRNGELKITSDQLDILFEGLDRLKEALDMLKEETEIPDPEDIDDILKKLDSILEGDGTANSSQESVSESSENSEDTNSENEEKAQNKKIKFKADVPEELRKLIEKYPDKDLAGLLEEIILMPPEERPMDIIPVIEKLIEEGKEIKDLIEVEEEKTDFGSGKVETTKSESLQNKPQQDTQEVSTTKTSKEQTSKSQAKSVSKEKKKSSDVIRIDVERIENLMNLVGEIVLDRNRIMRLISQLEKEVRSETIEQLNETVISMDRTVSDLQVAVMKLRMQPIKKIFSKFPRIVRDLSKKLGKKVNLVIEGEDTELDKSILDKLEDPLIHLVRNSLDHGLETPEERVMMGKPEVGTIKLFAYHEGDHIIIGISDDGRGINVEKVKQKAIEKGLITPDQARQMSDKDAYSLILMPGFSTKDQVTELSGRGVGMDVVASVIYSLRGTIEIDSEEGKGTTIILKLPLTVAIIRTLIIGVNNQIFSIPLHAIIEIVKYEEDKVKSVGRFKSLVLRDEVLPLFSLNELLGIEESEDKKFVVVVKVGEKFIAVAVDKLYGEEEIVIKSMGELLEDVPGIAGATIAGDGRVILILDINSLLSDIKKQLLGVL</sequence>
<dbReference type="Gene3D" id="3.30.565.10">
    <property type="entry name" value="Histidine kinase-like ATPase, C-terminal domain"/>
    <property type="match status" value="1"/>
</dbReference>
<dbReference type="PROSITE" id="PS50109">
    <property type="entry name" value="HIS_KIN"/>
    <property type="match status" value="1"/>
</dbReference>
<keyword evidence="4" id="KW-0808">Transferase</keyword>
<dbReference type="SUPFAM" id="SSF47384">
    <property type="entry name" value="Homodimeric domain of signal transducing histidine kinase"/>
    <property type="match status" value="1"/>
</dbReference>
<dbReference type="InterPro" id="IPR003594">
    <property type="entry name" value="HATPase_dom"/>
</dbReference>
<dbReference type="InterPro" id="IPR004105">
    <property type="entry name" value="CheA-like_dim"/>
</dbReference>
<dbReference type="InterPro" id="IPR037006">
    <property type="entry name" value="CheA-like_homodim_sf"/>
</dbReference>
<keyword evidence="12" id="KW-1185">Reference proteome</keyword>
<dbReference type="InterPro" id="IPR004358">
    <property type="entry name" value="Sig_transdc_His_kin-like_C"/>
</dbReference>
<dbReference type="SMART" id="SM01231">
    <property type="entry name" value="H-kinase_dim"/>
    <property type="match status" value="1"/>
</dbReference>
<name>A0A238ZZM3_9BACT</name>
<dbReference type="SUPFAM" id="SSF47226">
    <property type="entry name" value="Histidine-containing phosphotransfer domain, HPT domain"/>
    <property type="match status" value="1"/>
</dbReference>
<proteinExistence type="predicted"/>
<dbReference type="InterPro" id="IPR036061">
    <property type="entry name" value="CheW-like_dom_sf"/>
</dbReference>
<organism evidence="11 12">
    <name type="scientific">Desulfurobacterium atlanticum</name>
    <dbReference type="NCBI Taxonomy" id="240169"/>
    <lineage>
        <taxon>Bacteria</taxon>
        <taxon>Pseudomonadati</taxon>
        <taxon>Aquificota</taxon>
        <taxon>Aquificia</taxon>
        <taxon>Desulfurobacteriales</taxon>
        <taxon>Desulfurobacteriaceae</taxon>
        <taxon>Desulfurobacterium</taxon>
    </lineage>
</organism>
<dbReference type="Pfam" id="PF02895">
    <property type="entry name" value="H-kinase_dim"/>
    <property type="match status" value="1"/>
</dbReference>
<dbReference type="PANTHER" id="PTHR43395:SF1">
    <property type="entry name" value="CHEMOTAXIS PROTEIN CHEA"/>
    <property type="match status" value="1"/>
</dbReference>
<dbReference type="PROSITE" id="PS50894">
    <property type="entry name" value="HPT"/>
    <property type="match status" value="1"/>
</dbReference>
<dbReference type="Gene3D" id="2.30.30.40">
    <property type="entry name" value="SH3 Domains"/>
    <property type="match status" value="1"/>
</dbReference>
<dbReference type="SMART" id="SM00387">
    <property type="entry name" value="HATPase_c"/>
    <property type="match status" value="1"/>
</dbReference>
<keyword evidence="5 11" id="KW-0418">Kinase</keyword>
<accession>A0A238ZZM3</accession>
<dbReference type="Gene3D" id="1.10.287.560">
    <property type="entry name" value="Histidine kinase CheA-like, homodimeric domain"/>
    <property type="match status" value="1"/>
</dbReference>
<reference evidence="12" key="1">
    <citation type="submission" date="2017-06" db="EMBL/GenBank/DDBJ databases">
        <authorList>
            <person name="Varghese N."/>
            <person name="Submissions S."/>
        </authorList>
    </citation>
    <scope>NUCLEOTIDE SEQUENCE [LARGE SCALE GENOMIC DNA]</scope>
    <source>
        <strain evidence="12">DSM 15668</strain>
    </source>
</reference>
<dbReference type="SMART" id="SM00073">
    <property type="entry name" value="HPT"/>
    <property type="match status" value="1"/>
</dbReference>
<dbReference type="Pfam" id="PF01584">
    <property type="entry name" value="CheW"/>
    <property type="match status" value="1"/>
</dbReference>
<dbReference type="Gene3D" id="1.20.120.160">
    <property type="entry name" value="HPT domain"/>
    <property type="match status" value="1"/>
</dbReference>
<dbReference type="PANTHER" id="PTHR43395">
    <property type="entry name" value="SENSOR HISTIDINE KINASE CHEA"/>
    <property type="match status" value="1"/>
</dbReference>
<dbReference type="PRINTS" id="PR00344">
    <property type="entry name" value="BCTRLSENSOR"/>
</dbReference>
<dbReference type="CDD" id="cd00731">
    <property type="entry name" value="CheA_reg"/>
    <property type="match status" value="1"/>
</dbReference>
<feature type="region of interest" description="Disordered" evidence="7">
    <location>
        <begin position="134"/>
        <end position="168"/>
    </location>
</feature>
<evidence type="ECO:0000256" key="5">
    <source>
        <dbReference type="ARBA" id="ARBA00022777"/>
    </source>
</evidence>
<evidence type="ECO:0000313" key="11">
    <source>
        <dbReference type="EMBL" id="SNR88481.1"/>
    </source>
</evidence>
<evidence type="ECO:0000259" key="8">
    <source>
        <dbReference type="PROSITE" id="PS50109"/>
    </source>
</evidence>
<dbReference type="Pfam" id="PF01627">
    <property type="entry name" value="Hpt"/>
    <property type="match status" value="1"/>
</dbReference>
<evidence type="ECO:0000256" key="7">
    <source>
        <dbReference type="SAM" id="MobiDB-lite"/>
    </source>
</evidence>
<dbReference type="AlphaFoldDB" id="A0A238ZZM3"/>
<feature type="region of interest" description="Disordered" evidence="7">
    <location>
        <begin position="228"/>
        <end position="281"/>
    </location>
</feature>
<dbReference type="GO" id="GO:0006935">
    <property type="term" value="P:chemotaxis"/>
    <property type="evidence" value="ECO:0007669"/>
    <property type="project" value="InterPro"/>
</dbReference>
<evidence type="ECO:0000313" key="12">
    <source>
        <dbReference type="Proteomes" id="UP000198405"/>
    </source>
</evidence>
<feature type="compositionally biased region" description="Polar residues" evidence="7">
    <location>
        <begin position="246"/>
        <end position="260"/>
    </location>
</feature>
<evidence type="ECO:0000256" key="3">
    <source>
        <dbReference type="ARBA" id="ARBA00022553"/>
    </source>
</evidence>
<dbReference type="SUPFAM" id="SSF50341">
    <property type="entry name" value="CheW-like"/>
    <property type="match status" value="1"/>
</dbReference>
<dbReference type="SUPFAM" id="SSF55874">
    <property type="entry name" value="ATPase domain of HSP90 chaperone/DNA topoisomerase II/histidine kinase"/>
    <property type="match status" value="1"/>
</dbReference>
<dbReference type="FunFam" id="3.30.565.10:FF:000016">
    <property type="entry name" value="Chemotaxis protein CheA, putative"/>
    <property type="match status" value="1"/>
</dbReference>
<dbReference type="RefSeq" id="WP_089323563.1">
    <property type="nucleotide sequence ID" value="NZ_FZOB01000013.1"/>
</dbReference>
<dbReference type="EC" id="2.7.13.3" evidence="2"/>
<evidence type="ECO:0000256" key="2">
    <source>
        <dbReference type="ARBA" id="ARBA00012438"/>
    </source>
</evidence>
<feature type="domain" description="CheW-like" evidence="9">
    <location>
        <begin position="543"/>
        <end position="674"/>
    </location>
</feature>
<keyword evidence="3 6" id="KW-0597">Phosphoprotein</keyword>
<protein>
    <recommendedName>
        <fullName evidence="2">histidine kinase</fullName>
        <ecNumber evidence="2">2.7.13.3</ecNumber>
    </recommendedName>
</protein>
<evidence type="ECO:0000259" key="9">
    <source>
        <dbReference type="PROSITE" id="PS50851"/>
    </source>
</evidence>
<feature type="domain" description="HPt" evidence="10">
    <location>
        <begin position="5"/>
        <end position="109"/>
    </location>
</feature>
<comment type="catalytic activity">
    <reaction evidence="1">
        <text>ATP + protein L-histidine = ADP + protein N-phospho-L-histidine.</text>
        <dbReference type="EC" id="2.7.13.3"/>
    </reaction>
</comment>
<dbReference type="SMART" id="SM00260">
    <property type="entry name" value="CheW"/>
    <property type="match status" value="1"/>
</dbReference>
<dbReference type="GO" id="GO:0005737">
    <property type="term" value="C:cytoplasm"/>
    <property type="evidence" value="ECO:0007669"/>
    <property type="project" value="InterPro"/>
</dbReference>
<evidence type="ECO:0000259" key="10">
    <source>
        <dbReference type="PROSITE" id="PS50894"/>
    </source>
</evidence>
<dbReference type="InterPro" id="IPR051315">
    <property type="entry name" value="Bact_Chemotaxis_CheA"/>
</dbReference>
<feature type="compositionally biased region" description="Low complexity" evidence="7">
    <location>
        <begin position="139"/>
        <end position="149"/>
    </location>
</feature>
<dbReference type="Proteomes" id="UP000198405">
    <property type="component" value="Unassembled WGS sequence"/>
</dbReference>
<dbReference type="Pfam" id="PF02518">
    <property type="entry name" value="HATPase_c"/>
    <property type="match status" value="1"/>
</dbReference>
<feature type="compositionally biased region" description="Basic and acidic residues" evidence="7">
    <location>
        <begin position="159"/>
        <end position="168"/>
    </location>
</feature>
<dbReference type="InterPro" id="IPR008207">
    <property type="entry name" value="Sig_transdc_His_kin_Hpt_dom"/>
</dbReference>
<evidence type="ECO:0000256" key="1">
    <source>
        <dbReference type="ARBA" id="ARBA00000085"/>
    </source>
</evidence>
<dbReference type="GO" id="GO:0000155">
    <property type="term" value="F:phosphorelay sensor kinase activity"/>
    <property type="evidence" value="ECO:0007669"/>
    <property type="project" value="InterPro"/>
</dbReference>
<dbReference type="CDD" id="cd16916">
    <property type="entry name" value="HATPase_CheA-like"/>
    <property type="match status" value="1"/>
</dbReference>
<dbReference type="InterPro" id="IPR002545">
    <property type="entry name" value="CheW-lke_dom"/>
</dbReference>
<evidence type="ECO:0000256" key="4">
    <source>
        <dbReference type="ARBA" id="ARBA00022679"/>
    </source>
</evidence>
<dbReference type="CDD" id="cd00088">
    <property type="entry name" value="HPT"/>
    <property type="match status" value="1"/>
</dbReference>
<dbReference type="OrthoDB" id="9803176at2"/>
<dbReference type="EMBL" id="FZOB01000013">
    <property type="protein sequence ID" value="SNR88481.1"/>
    <property type="molecule type" value="Genomic_DNA"/>
</dbReference>
<dbReference type="InterPro" id="IPR036641">
    <property type="entry name" value="HPT_dom_sf"/>
</dbReference>
<gene>
    <name evidence="11" type="ORF">SAMN06265340_11341</name>
</gene>
<feature type="domain" description="Histidine kinase" evidence="8">
    <location>
        <begin position="301"/>
        <end position="541"/>
    </location>
</feature>
<evidence type="ECO:0000256" key="6">
    <source>
        <dbReference type="PROSITE-ProRule" id="PRU00110"/>
    </source>
</evidence>
<dbReference type="InterPro" id="IPR005467">
    <property type="entry name" value="His_kinase_dom"/>
</dbReference>
<dbReference type="PROSITE" id="PS50851">
    <property type="entry name" value="CHEW"/>
    <property type="match status" value="1"/>
</dbReference>